<sequence>MLGSGRPSVAALSRVQTAVGTMRFSLDTSDRLSLTCVYETSDGATVAVRPGDTTPVPTVAQTPSGHIVINLRRIEHIQRLLIVIRAASPETRWAGVVTATLGGKTRVQFPIEAPIAHESLALATGFVVDGRLAVRAEQDHVDIPLRGMCERYGYTQIAWRDDRTPINSI</sequence>
<accession>A0AAU7JY27</accession>
<dbReference type="EMBL" id="CP157483">
    <property type="protein sequence ID" value="XBO44989.1"/>
    <property type="molecule type" value="Genomic_DNA"/>
</dbReference>
<dbReference type="AlphaFoldDB" id="A0AAU7JY27"/>
<reference evidence="1" key="1">
    <citation type="submission" date="2024-05" db="EMBL/GenBank/DDBJ databases">
        <authorList>
            <person name="Kim S."/>
            <person name="Heo J."/>
            <person name="Choi H."/>
            <person name="Choi Y."/>
            <person name="Kwon S.-W."/>
            <person name="Kim Y."/>
        </authorList>
    </citation>
    <scope>NUCLEOTIDE SEQUENCE</scope>
    <source>
        <strain evidence="1">KACC 23699</strain>
    </source>
</reference>
<proteinExistence type="predicted"/>
<name>A0AAU7JY27_9MICO</name>
<gene>
    <name evidence="1" type="ORF">ABEG17_06525</name>
</gene>
<evidence type="ECO:0000313" key="1">
    <source>
        <dbReference type="EMBL" id="XBO44989.1"/>
    </source>
</evidence>
<organism evidence="1">
    <name type="scientific">Pedococcus sp. KACC 23699</name>
    <dbReference type="NCBI Taxonomy" id="3149228"/>
    <lineage>
        <taxon>Bacteria</taxon>
        <taxon>Bacillati</taxon>
        <taxon>Actinomycetota</taxon>
        <taxon>Actinomycetes</taxon>
        <taxon>Micrococcales</taxon>
        <taxon>Intrasporangiaceae</taxon>
        <taxon>Pedococcus</taxon>
    </lineage>
</organism>
<protein>
    <submittedName>
        <fullName evidence="1">Uncharacterized protein</fullName>
    </submittedName>
</protein>
<dbReference type="RefSeq" id="WP_406832475.1">
    <property type="nucleotide sequence ID" value="NZ_CP157483.1"/>
</dbReference>